<evidence type="ECO:0000256" key="5">
    <source>
        <dbReference type="ARBA" id="ARBA00033787"/>
    </source>
</evidence>
<dbReference type="InterPro" id="IPR009078">
    <property type="entry name" value="Ferritin-like_SF"/>
</dbReference>
<feature type="region of interest" description="Disordered" evidence="6">
    <location>
        <begin position="98"/>
        <end position="133"/>
    </location>
</feature>
<dbReference type="NCBIfam" id="TIGR04535">
    <property type="entry name" value="ferrit_encaps"/>
    <property type="match status" value="1"/>
</dbReference>
<gene>
    <name evidence="7" type="ORF">BBK14_15835</name>
</gene>
<comment type="caution">
    <text evidence="7">The sequence shown here is derived from an EMBL/GenBank/DDBJ whole genome shotgun (WGS) entry which is preliminary data.</text>
</comment>
<dbReference type="GO" id="GO:0004322">
    <property type="term" value="F:ferroxidase activity"/>
    <property type="evidence" value="ECO:0007669"/>
    <property type="project" value="InterPro"/>
</dbReference>
<dbReference type="InterPro" id="IPR054581">
    <property type="entry name" value="EncFtn-like"/>
</dbReference>
<evidence type="ECO:0000256" key="3">
    <source>
        <dbReference type="ARBA" id="ARBA00023004"/>
    </source>
</evidence>
<keyword evidence="2" id="KW-0479">Metal-binding</keyword>
<keyword evidence="1" id="KW-0409">Iron storage</keyword>
<evidence type="ECO:0000256" key="1">
    <source>
        <dbReference type="ARBA" id="ARBA00022434"/>
    </source>
</evidence>
<accession>A0A1S1QET4</accession>
<organism evidence="7 8">
    <name type="scientific">Parafrankia soli</name>
    <dbReference type="NCBI Taxonomy" id="2599596"/>
    <lineage>
        <taxon>Bacteria</taxon>
        <taxon>Bacillati</taxon>
        <taxon>Actinomycetota</taxon>
        <taxon>Actinomycetes</taxon>
        <taxon>Frankiales</taxon>
        <taxon>Frankiaceae</taxon>
        <taxon>Parafrankia</taxon>
    </lineage>
</organism>
<proteinExistence type="predicted"/>
<dbReference type="GO" id="GO:0006879">
    <property type="term" value="P:intracellular iron ion homeostasis"/>
    <property type="evidence" value="ECO:0007669"/>
    <property type="project" value="UniProtKB-KW"/>
</dbReference>
<keyword evidence="3" id="KW-0408">Iron</keyword>
<dbReference type="InterPro" id="IPR030907">
    <property type="entry name" value="Ferrit_encaps"/>
</dbReference>
<dbReference type="Pfam" id="PF22277">
    <property type="entry name" value="EncFtn-like"/>
    <property type="match status" value="1"/>
</dbReference>
<dbReference type="Proteomes" id="UP000179769">
    <property type="component" value="Unassembled WGS sequence"/>
</dbReference>
<evidence type="ECO:0000313" key="7">
    <source>
        <dbReference type="EMBL" id="OHV32167.1"/>
    </source>
</evidence>
<dbReference type="AlphaFoldDB" id="A0A1S1QET4"/>
<dbReference type="Gene3D" id="6.10.140.1960">
    <property type="match status" value="1"/>
</dbReference>
<dbReference type="OrthoDB" id="9796238at2"/>
<sequence length="133" mass="14474">MGDSSMGLHEPADALTPGVVDRHRAITSLMEELEAVDWYDQRVQAATDPELAAVLAHNRDEEKEHAAMTLEWLRRRDPVLDSQLRTYLFTSVPVTEVEEEAMSDEGPDGDAAARATEPADGSLGIGSLKGVSE</sequence>
<dbReference type="GO" id="GO:0140737">
    <property type="term" value="C:encapsulin nanocompartment"/>
    <property type="evidence" value="ECO:0007669"/>
    <property type="project" value="UniProtKB-SubCell"/>
</dbReference>
<dbReference type="RefSeq" id="WP_071062513.1">
    <property type="nucleotide sequence ID" value="NZ_JBFLUH010000022.1"/>
</dbReference>
<protein>
    <submittedName>
        <fullName evidence="7">Ferritin</fullName>
    </submittedName>
</protein>
<name>A0A1S1QET4_9ACTN</name>
<evidence type="ECO:0000256" key="2">
    <source>
        <dbReference type="ARBA" id="ARBA00022723"/>
    </source>
</evidence>
<feature type="compositionally biased region" description="Acidic residues" evidence="6">
    <location>
        <begin position="98"/>
        <end position="108"/>
    </location>
</feature>
<keyword evidence="8" id="KW-1185">Reference proteome</keyword>
<comment type="subcellular location">
    <subcellularLocation>
        <location evidence="4">Encapsulin nanocompartment</location>
    </subcellularLocation>
</comment>
<keyword evidence="5" id="KW-1284">Encapsulin nanocompartment</keyword>
<dbReference type="SUPFAM" id="SSF47240">
    <property type="entry name" value="Ferritin-like"/>
    <property type="match status" value="1"/>
</dbReference>
<evidence type="ECO:0000256" key="4">
    <source>
        <dbReference type="ARBA" id="ARBA00033738"/>
    </source>
</evidence>
<reference evidence="8" key="1">
    <citation type="submission" date="2016-07" db="EMBL/GenBank/DDBJ databases">
        <title>Frankia sp. NRRL B-16219 Genome sequencing.</title>
        <authorList>
            <person name="Ghodhbane-Gtari F."/>
            <person name="Swanson E."/>
            <person name="Gueddou A."/>
            <person name="Louati M."/>
            <person name="Nouioui I."/>
            <person name="Hezbri K."/>
            <person name="Abebe-Akele F."/>
            <person name="Simpson S."/>
            <person name="Morris K."/>
            <person name="Thomas K."/>
            <person name="Gtari M."/>
            <person name="Tisa L.S."/>
        </authorList>
    </citation>
    <scope>NUCLEOTIDE SEQUENCE [LARGE SCALE GENOMIC DNA]</scope>
    <source>
        <strain evidence="8">NRRL B-16219</strain>
    </source>
</reference>
<evidence type="ECO:0000256" key="6">
    <source>
        <dbReference type="SAM" id="MobiDB-lite"/>
    </source>
</evidence>
<dbReference type="EMBL" id="MAXA01000158">
    <property type="protein sequence ID" value="OHV32167.1"/>
    <property type="molecule type" value="Genomic_DNA"/>
</dbReference>
<evidence type="ECO:0000313" key="8">
    <source>
        <dbReference type="Proteomes" id="UP000179769"/>
    </source>
</evidence>
<dbReference type="GO" id="GO:0046872">
    <property type="term" value="F:metal ion binding"/>
    <property type="evidence" value="ECO:0007669"/>
    <property type="project" value="UniProtKB-KW"/>
</dbReference>